<proteinExistence type="predicted"/>
<name>A0A1E1LZW8_RHYSE</name>
<organism evidence="1 2">
    <name type="scientific">Rhynchosporium secalis</name>
    <name type="common">Barley scald fungus</name>
    <dbReference type="NCBI Taxonomy" id="38038"/>
    <lineage>
        <taxon>Eukaryota</taxon>
        <taxon>Fungi</taxon>
        <taxon>Dikarya</taxon>
        <taxon>Ascomycota</taxon>
        <taxon>Pezizomycotina</taxon>
        <taxon>Leotiomycetes</taxon>
        <taxon>Helotiales</taxon>
        <taxon>Ploettnerulaceae</taxon>
        <taxon>Rhynchosporium</taxon>
    </lineage>
</organism>
<evidence type="ECO:0000313" key="1">
    <source>
        <dbReference type="EMBL" id="CZT42392.1"/>
    </source>
</evidence>
<evidence type="ECO:0000313" key="2">
    <source>
        <dbReference type="Proteomes" id="UP000177625"/>
    </source>
</evidence>
<keyword evidence="2" id="KW-1185">Reference proteome</keyword>
<dbReference type="AlphaFoldDB" id="A0A1E1LZW8"/>
<reference evidence="2" key="1">
    <citation type="submission" date="2016-03" db="EMBL/GenBank/DDBJ databases">
        <authorList>
            <person name="Guldener U."/>
        </authorList>
    </citation>
    <scope>NUCLEOTIDE SEQUENCE [LARGE SCALE GENOMIC DNA]</scope>
</reference>
<gene>
    <name evidence="1" type="ORF">RSE6_02266</name>
</gene>
<dbReference type="Proteomes" id="UP000177625">
    <property type="component" value="Unassembled WGS sequence"/>
</dbReference>
<protein>
    <recommendedName>
        <fullName evidence="3">Arrestin-like N-terminal domain-containing protein</fullName>
    </recommendedName>
</protein>
<evidence type="ECO:0008006" key="3">
    <source>
        <dbReference type="Google" id="ProtNLM"/>
    </source>
</evidence>
<dbReference type="EMBL" id="FJVC01000092">
    <property type="protein sequence ID" value="CZT42392.1"/>
    <property type="molecule type" value="Genomic_DNA"/>
</dbReference>
<accession>A0A1E1LZW8</accession>
<sequence>MDSSNASSPRLRLIVRQTTKICDSTMRAIVWNPEDELHGHLELSSAEDIRIVNTTIYFEGVSRNWINETNVLVPRILSTERKFLSQAHDILLSSIIRKESSPGAFVFDVPFHFIISRAIPCSTPNSPEQCLRLPPSLNLGEQYVDQSTGIHYAQPSITYFLRAAVSFAGGSQQNCTLLETFLPVTIAPYTEELPPTETNDFPMEFKERESKILQRSYLGGTLGTMSVSLQEPPAIIYNVSSTGTSTSALLRLEFESTSASPRNVPKILQGLSFTVFSLIRVKTFYSVKSFPRLPSQSLLESFNEMRLRDGIVKLETQLIRDVSWDFRYDSNDNNATLASQYEPFPIHKAVLRISKRNASTTNELTGKWISNWTIPIEVEGRLLPTFCTSLVARFYTLIVRVKVARARQEMFDLEVPLQVIHAPPRESGSTILEDIREQFLGYRRASEVSWFSDEFLESEHEPPQYYL</sequence>